<dbReference type="Proteomes" id="UP000692954">
    <property type="component" value="Unassembled WGS sequence"/>
</dbReference>
<feature type="transmembrane region" description="Helical" evidence="1">
    <location>
        <begin position="132"/>
        <end position="149"/>
    </location>
</feature>
<dbReference type="AlphaFoldDB" id="A0A8S1RPE4"/>
<organism evidence="2 3">
    <name type="scientific">Paramecium sonneborni</name>
    <dbReference type="NCBI Taxonomy" id="65129"/>
    <lineage>
        <taxon>Eukaryota</taxon>
        <taxon>Sar</taxon>
        <taxon>Alveolata</taxon>
        <taxon>Ciliophora</taxon>
        <taxon>Intramacronucleata</taxon>
        <taxon>Oligohymenophorea</taxon>
        <taxon>Peniculida</taxon>
        <taxon>Parameciidae</taxon>
        <taxon>Paramecium</taxon>
    </lineage>
</organism>
<evidence type="ECO:0000256" key="1">
    <source>
        <dbReference type="SAM" id="Phobius"/>
    </source>
</evidence>
<keyword evidence="3" id="KW-1185">Reference proteome</keyword>
<evidence type="ECO:0008006" key="4">
    <source>
        <dbReference type="Google" id="ProtNLM"/>
    </source>
</evidence>
<evidence type="ECO:0000313" key="2">
    <source>
        <dbReference type="EMBL" id="CAD8128899.1"/>
    </source>
</evidence>
<accession>A0A8S1RPE4</accession>
<dbReference type="EMBL" id="CAJJDN010000199">
    <property type="protein sequence ID" value="CAD8128899.1"/>
    <property type="molecule type" value="Genomic_DNA"/>
</dbReference>
<protein>
    <recommendedName>
        <fullName evidence="4">Transmembrane protein</fullName>
    </recommendedName>
</protein>
<keyword evidence="1" id="KW-0472">Membrane</keyword>
<evidence type="ECO:0000313" key="3">
    <source>
        <dbReference type="Proteomes" id="UP000692954"/>
    </source>
</evidence>
<reference evidence="2" key="1">
    <citation type="submission" date="2021-01" db="EMBL/GenBank/DDBJ databases">
        <authorList>
            <consortium name="Genoscope - CEA"/>
            <person name="William W."/>
        </authorList>
    </citation>
    <scope>NUCLEOTIDE SEQUENCE</scope>
</reference>
<name>A0A8S1RPE4_9CILI</name>
<proteinExistence type="predicted"/>
<comment type="caution">
    <text evidence="2">The sequence shown here is derived from an EMBL/GenBank/DDBJ whole genome shotgun (WGS) entry which is preliminary data.</text>
</comment>
<gene>
    <name evidence="2" type="ORF">PSON_ATCC_30995.1.T1990047</name>
</gene>
<keyword evidence="1" id="KW-1133">Transmembrane helix</keyword>
<sequence>MNLEIKGGGSDKDYKLQLFIQLQSKLNDKIQENIFNDLVKYKTQEELMKFKFMISFLQILQIMYNKDGLSIKVSHFEQTKNQLDQLIIKLKQNGKQQQLQLQYYMIKVKHLSQIILLNLIYLHEKKQELKEFFLNMLMLIQLLITLIAFKNSRYYIKLEETNK</sequence>
<keyword evidence="1" id="KW-0812">Transmembrane</keyword>